<sequence>MSGMRVLDVDERERLLISVTDGDQARLVELDAKGVRRNLETVTDLRAAKYLPGDRKIVVEHGKPARLSLLRIGAGMVPLLGSADYDTELLGVLPGRIVYRANRRHRLLFTVVIRNVLVGEEQAVYDRGGAVLEAAVSPNSRYIAIRLPRKLLLVDTMPVTEDDHVRLISPEPADAGRRNLRWLPDSMRLVATDYQGDEARIVRYKVGGEEWEPLVPSLPAGSQARLAPDGRRIAVVDGLRISFHQTENGRFLRSADLPTPVRPDGLLWSPSSRTVAVTTESGDAALVAADSARIRPITP</sequence>
<evidence type="ECO:0000313" key="1">
    <source>
        <dbReference type="EMBL" id="SDP48767.1"/>
    </source>
</evidence>
<dbReference type="STRING" id="504798.SAMN05421871_111117"/>
<accession>A0A1H0T3Y5</accession>
<keyword evidence="2" id="KW-1185">Reference proteome</keyword>
<dbReference type="AlphaFoldDB" id="A0A1H0T3Y5"/>
<dbReference type="Proteomes" id="UP000199651">
    <property type="component" value="Unassembled WGS sequence"/>
</dbReference>
<gene>
    <name evidence="1" type="ORF">SAMN05192558_109257</name>
</gene>
<name>A0A1H0T3Y5_9PSEU</name>
<proteinExistence type="predicted"/>
<reference evidence="2" key="1">
    <citation type="submission" date="2016-10" db="EMBL/GenBank/DDBJ databases">
        <authorList>
            <person name="Varghese N."/>
            <person name="Submissions S."/>
        </authorList>
    </citation>
    <scope>NUCLEOTIDE SEQUENCE [LARGE SCALE GENOMIC DNA]</scope>
    <source>
        <strain evidence="2">IBRC-M 10655</strain>
    </source>
</reference>
<dbReference type="RefSeq" id="WP_166657932.1">
    <property type="nucleotide sequence ID" value="NZ_FNDV01000011.1"/>
</dbReference>
<dbReference type="EMBL" id="FNJB01000009">
    <property type="protein sequence ID" value="SDP48767.1"/>
    <property type="molecule type" value="Genomic_DNA"/>
</dbReference>
<protein>
    <recommendedName>
        <fullName evidence="3">WD40-like Beta Propeller Repeat</fullName>
    </recommendedName>
</protein>
<organism evidence="1 2">
    <name type="scientific">Actinokineospora alba</name>
    <dbReference type="NCBI Taxonomy" id="504798"/>
    <lineage>
        <taxon>Bacteria</taxon>
        <taxon>Bacillati</taxon>
        <taxon>Actinomycetota</taxon>
        <taxon>Actinomycetes</taxon>
        <taxon>Pseudonocardiales</taxon>
        <taxon>Pseudonocardiaceae</taxon>
        <taxon>Actinokineospora</taxon>
    </lineage>
</organism>
<dbReference type="InterPro" id="IPR011042">
    <property type="entry name" value="6-blade_b-propeller_TolB-like"/>
</dbReference>
<dbReference type="SUPFAM" id="SSF82171">
    <property type="entry name" value="DPP6 N-terminal domain-like"/>
    <property type="match status" value="1"/>
</dbReference>
<evidence type="ECO:0008006" key="3">
    <source>
        <dbReference type="Google" id="ProtNLM"/>
    </source>
</evidence>
<dbReference type="Gene3D" id="2.120.10.30">
    <property type="entry name" value="TolB, C-terminal domain"/>
    <property type="match status" value="1"/>
</dbReference>
<evidence type="ECO:0000313" key="2">
    <source>
        <dbReference type="Proteomes" id="UP000199651"/>
    </source>
</evidence>